<evidence type="ECO:0000313" key="1">
    <source>
        <dbReference type="EMBL" id="SER50243.1"/>
    </source>
</evidence>
<dbReference type="EMBL" id="FOGU01000001">
    <property type="protein sequence ID" value="SER50243.1"/>
    <property type="molecule type" value="Genomic_DNA"/>
</dbReference>
<gene>
    <name evidence="1" type="ORF">SAMN04490244_101282</name>
</gene>
<reference evidence="1" key="1">
    <citation type="submission" date="2016-10" db="EMBL/GenBank/DDBJ databases">
        <authorList>
            <person name="de Groot N.N."/>
        </authorList>
    </citation>
    <scope>NUCLEOTIDE SEQUENCE [LARGE SCALE GENOMIC DNA]</scope>
    <source>
        <strain evidence="1">DSM 23042</strain>
    </source>
</reference>
<organism evidence="1 2">
    <name type="scientific">Tranquillimonas rosea</name>
    <dbReference type="NCBI Taxonomy" id="641238"/>
    <lineage>
        <taxon>Bacteria</taxon>
        <taxon>Pseudomonadati</taxon>
        <taxon>Pseudomonadota</taxon>
        <taxon>Alphaproteobacteria</taxon>
        <taxon>Rhodobacterales</taxon>
        <taxon>Roseobacteraceae</taxon>
        <taxon>Tranquillimonas</taxon>
    </lineage>
</organism>
<dbReference type="RefSeq" id="WP_092687239.1">
    <property type="nucleotide sequence ID" value="NZ_FOGU01000001.1"/>
</dbReference>
<proteinExistence type="predicted"/>
<dbReference type="STRING" id="641238.SAMN04490244_101282"/>
<keyword evidence="2" id="KW-1185">Reference proteome</keyword>
<accession>A0A1H9PRP1</accession>
<dbReference type="OrthoDB" id="7692406at2"/>
<dbReference type="Proteomes" id="UP000198885">
    <property type="component" value="Unassembled WGS sequence"/>
</dbReference>
<evidence type="ECO:0000313" key="2">
    <source>
        <dbReference type="Proteomes" id="UP000198885"/>
    </source>
</evidence>
<protein>
    <submittedName>
        <fullName evidence="1">Uncharacterized protein</fullName>
    </submittedName>
</protein>
<sequence>MDSEEKKAGRDRVRSCLFDRLDQAGLVRKRGMSAEAHDQARKRLIDHLAYMDEANLLTLAEVVMDHADGPQQNVMPAEVTIRNLAHGLQAPPFAEKRIVSSWLASVEGPIAEASGHLVELYRFLRANGRPPMAFDMTQIKERAGSNQRQRQLVGDRIERAAASAADREWLEAYLQDERAARALVAQGQDKRETAHEDA</sequence>
<dbReference type="AlphaFoldDB" id="A0A1H9PRP1"/>
<name>A0A1H9PRP1_9RHOB</name>